<evidence type="ECO:0000313" key="4">
    <source>
        <dbReference type="EMBL" id="NMF02338.1"/>
    </source>
</evidence>
<dbReference type="Pfam" id="PF20990">
    <property type="entry name" value="DUF2207_C"/>
    <property type="match status" value="1"/>
</dbReference>
<feature type="transmembrane region" description="Helical" evidence="1">
    <location>
        <begin position="299"/>
        <end position="319"/>
    </location>
</feature>
<feature type="domain" description="DUF2207" evidence="2">
    <location>
        <begin position="41"/>
        <end position="257"/>
    </location>
</feature>
<evidence type="ECO:0000259" key="2">
    <source>
        <dbReference type="Pfam" id="PF09972"/>
    </source>
</evidence>
<feature type="transmembrane region" description="Helical" evidence="1">
    <location>
        <begin position="509"/>
        <end position="527"/>
    </location>
</feature>
<evidence type="ECO:0000313" key="5">
    <source>
        <dbReference type="Proteomes" id="UP000583419"/>
    </source>
</evidence>
<feature type="domain" description="Predicted membrane protein YciQ-like C-terminal" evidence="3">
    <location>
        <begin position="335"/>
        <end position="612"/>
    </location>
</feature>
<keyword evidence="1" id="KW-0472">Membrane</keyword>
<feature type="transmembrane region" description="Helical" evidence="1">
    <location>
        <begin position="7"/>
        <end position="29"/>
    </location>
</feature>
<accession>A0A848D7K5</accession>
<dbReference type="InterPro" id="IPR048389">
    <property type="entry name" value="YciQ-like_C"/>
</dbReference>
<organism evidence="4 5">
    <name type="scientific">Bifidobacterium boum</name>
    <dbReference type="NCBI Taxonomy" id="78343"/>
    <lineage>
        <taxon>Bacteria</taxon>
        <taxon>Bacillati</taxon>
        <taxon>Actinomycetota</taxon>
        <taxon>Actinomycetes</taxon>
        <taxon>Bifidobacteriales</taxon>
        <taxon>Bifidobacteriaceae</taxon>
        <taxon>Bifidobacterium</taxon>
    </lineage>
</organism>
<keyword evidence="1" id="KW-0812">Transmembrane</keyword>
<name>A0A848D7K5_9BIFI</name>
<dbReference type="RefSeq" id="WP_168973470.1">
    <property type="nucleotide sequence ID" value="NZ_JABAGJ010000004.1"/>
</dbReference>
<dbReference type="AlphaFoldDB" id="A0A848D7K5"/>
<gene>
    <name evidence="4" type="ORF">HF843_03960</name>
</gene>
<dbReference type="Proteomes" id="UP000583419">
    <property type="component" value="Unassembled WGS sequence"/>
</dbReference>
<feature type="transmembrane region" description="Helical" evidence="1">
    <location>
        <begin position="533"/>
        <end position="551"/>
    </location>
</feature>
<proteinExistence type="predicted"/>
<evidence type="ECO:0000259" key="3">
    <source>
        <dbReference type="Pfam" id="PF20990"/>
    </source>
</evidence>
<dbReference type="InterPro" id="IPR018702">
    <property type="entry name" value="DUF2207"/>
</dbReference>
<sequence>MKHQTAIWVKAIIAGIAATLVCAFAIVMLSSQGDSPDLSYRSADYRVKVLANGDLKITEHIDVKLNDRDKPWRQLYQRYKLDPSQLTAITDISVRNTTSGVTYTQTYPVIPGSDTNGMWDSTYANHWYIARVDGDDLESYDVSETPSNGTVELGWNIPAISEADSLGFDISMTFQGVSTAYDDVAAFQWEPVGATNQVPIGKLTGTVTFPKGVTAKNSWAWLHYEGTSTTSRDADGSLKFTAYNVESGDYLDLVSMFDVAKTSGVARHETGEQKDILMAHENKLEQAWKESQRVKARTLVAKVTVAVLIAIALVVWLIISTVFSRRKAACPKDVVYRHDPPDMSPNNAAQLNGILDDADEQTNARALSATMLSLASKHAIRILPGSSEAYNGVNIANADPHALSAAIAASPVVQGMASGTSDDVTIVIEPASDQPGTRAQLNLCDSEDALLDFLQTVGHHLNSRVFDMSRLRESIGGWKSGARKQESMIDRFDGEFAALGATTSNGGSTIAAAICSVIFGLGCLMLFTDNLAMQLALILPVAFCMIVCLNLKRSVGLSDTGRALAMQVEGLKQYLNDFSDFKDRGVLDLALWDRYLVYAAAFGMSEQVMRQLVKAVPELSDPAWLDDNASDSLLYWMYRPMYWNTGFGTTSAAALGGAVAGTSFTPSTFADLGTQLDAGFAQVQDAVETVLHPVDSSGGGLSGGSFSGGGGFGGGGGGAGGGSFGGR</sequence>
<comment type="caution">
    <text evidence="4">The sequence shown here is derived from an EMBL/GenBank/DDBJ whole genome shotgun (WGS) entry which is preliminary data.</text>
</comment>
<dbReference type="Pfam" id="PF09972">
    <property type="entry name" value="DUF2207"/>
    <property type="match status" value="1"/>
</dbReference>
<keyword evidence="1" id="KW-1133">Transmembrane helix</keyword>
<dbReference type="EMBL" id="JABAGJ010000004">
    <property type="protein sequence ID" value="NMF02338.1"/>
    <property type="molecule type" value="Genomic_DNA"/>
</dbReference>
<evidence type="ECO:0000256" key="1">
    <source>
        <dbReference type="SAM" id="Phobius"/>
    </source>
</evidence>
<protein>
    <submittedName>
        <fullName evidence="4">DUF2207 domain-containing protein</fullName>
    </submittedName>
</protein>
<reference evidence="4 5" key="1">
    <citation type="submission" date="2020-04" db="EMBL/GenBank/DDBJ databases">
        <authorList>
            <person name="Hitch T.C.A."/>
            <person name="Wylensek D."/>
            <person name="Clavel T."/>
        </authorList>
    </citation>
    <scope>NUCLEOTIDE SEQUENCE [LARGE SCALE GENOMIC DNA]</scope>
    <source>
        <strain evidence="4 5">WCA-130-P53-4B</strain>
    </source>
</reference>